<dbReference type="AlphaFoldDB" id="A0ABC8SWU4"/>
<dbReference type="PANTHER" id="PTHR21669:SF28">
    <property type="entry name" value="YEMANUCLEIN"/>
    <property type="match status" value="1"/>
</dbReference>
<feature type="compositionally biased region" description="Polar residues" evidence="1">
    <location>
        <begin position="53"/>
        <end position="65"/>
    </location>
</feature>
<feature type="region of interest" description="Disordered" evidence="1">
    <location>
        <begin position="1"/>
        <end position="65"/>
    </location>
</feature>
<name>A0ABC8SWU4_9AQUA</name>
<gene>
    <name evidence="2" type="ORF">ILEXP_LOCUS29114</name>
</gene>
<organism evidence="2 3">
    <name type="scientific">Ilex paraguariensis</name>
    <name type="common">yerba mate</name>
    <dbReference type="NCBI Taxonomy" id="185542"/>
    <lineage>
        <taxon>Eukaryota</taxon>
        <taxon>Viridiplantae</taxon>
        <taxon>Streptophyta</taxon>
        <taxon>Embryophyta</taxon>
        <taxon>Tracheophyta</taxon>
        <taxon>Spermatophyta</taxon>
        <taxon>Magnoliopsida</taxon>
        <taxon>eudicotyledons</taxon>
        <taxon>Gunneridae</taxon>
        <taxon>Pentapetalae</taxon>
        <taxon>asterids</taxon>
        <taxon>campanulids</taxon>
        <taxon>Aquifoliales</taxon>
        <taxon>Aquifoliaceae</taxon>
        <taxon>Ilex</taxon>
    </lineage>
</organism>
<evidence type="ECO:0000313" key="3">
    <source>
        <dbReference type="Proteomes" id="UP001642360"/>
    </source>
</evidence>
<accession>A0ABC8SWU4</accession>
<keyword evidence="3" id="KW-1185">Reference proteome</keyword>
<dbReference type="EMBL" id="CAUOFW020003503">
    <property type="protein sequence ID" value="CAK9160361.1"/>
    <property type="molecule type" value="Genomic_DNA"/>
</dbReference>
<dbReference type="Proteomes" id="UP001642360">
    <property type="component" value="Unassembled WGS sequence"/>
</dbReference>
<proteinExistence type="predicted"/>
<comment type="caution">
    <text evidence="2">The sequence shown here is derived from an EMBL/GenBank/DDBJ whole genome shotgun (WGS) entry which is preliminary data.</text>
</comment>
<reference evidence="2 3" key="1">
    <citation type="submission" date="2024-02" db="EMBL/GenBank/DDBJ databases">
        <authorList>
            <person name="Vignale AGUSTIN F."/>
            <person name="Sosa J E."/>
            <person name="Modenutti C."/>
        </authorList>
    </citation>
    <scope>NUCLEOTIDE SEQUENCE [LARGE SCALE GENOMIC DNA]</scope>
</reference>
<evidence type="ECO:0000256" key="1">
    <source>
        <dbReference type="SAM" id="MobiDB-lite"/>
    </source>
</evidence>
<protein>
    <recommendedName>
        <fullName evidence="4">Wound-responsive family protein</fullName>
    </recommendedName>
</protein>
<evidence type="ECO:0008006" key="4">
    <source>
        <dbReference type="Google" id="ProtNLM"/>
    </source>
</evidence>
<evidence type="ECO:0000313" key="2">
    <source>
        <dbReference type="EMBL" id="CAK9160361.1"/>
    </source>
</evidence>
<sequence length="464" mass="52009">MALESTLLPNQQPKKRRRKDLSKDHCGSGGGLVLTKHVKVGKKAAGKSELSVGKNSTSLSHSMSVPSVHCEDTKFQNQINASETFSKKKSADGKAILPPSHSIVSNGYAMVEEKDTDKLKTLVLPSKTPDDKLKEGSELFDTSNHMSLEKSSDVQYKSQPGKSLNYIDDLNQSFQLKEKNGICERTDVGVPGDKHSMQTVKTPLMQRKEGSSVRPKSTMLEKAIRDLEKMVTESRPPTMEVPDTDISSQAIKRRLSPEIKQKLAKVARLAQASQGKISQELISRLMSFVGHLVHIRTLKRNLKNMVEIGLSAKQEKDDRFQQIKKDVVEMIKLQVPLMKSKILEEQTGASDSFQEIDTKEKEVLKRKCSMDDALEDKICDLYDLYVDGLDEDAGRQARKLYAELAKLWPSGFMDNHGIKRAICRAKDRKRAFYSRHKVSSVCVVVLIGNSSVCHRNVVRLLLVY</sequence>
<dbReference type="PANTHER" id="PTHR21669">
    <property type="entry name" value="CAPZ-INTERACTING PROTEIN AND RELATED PROTEINS"/>
    <property type="match status" value="1"/>
</dbReference>
<feature type="compositionally biased region" description="Basic residues" evidence="1">
    <location>
        <begin position="36"/>
        <end position="45"/>
    </location>
</feature>